<dbReference type="InterPro" id="IPR000600">
    <property type="entry name" value="ROK"/>
</dbReference>
<dbReference type="EMBL" id="QRCM01000001">
    <property type="protein sequence ID" value="TXG90008.1"/>
    <property type="molecule type" value="Genomic_DNA"/>
</dbReference>
<dbReference type="AlphaFoldDB" id="A0A6P2CGE0"/>
<dbReference type="PROSITE" id="PS01125">
    <property type="entry name" value="ROK"/>
    <property type="match status" value="1"/>
</dbReference>
<sequence length="328" mass="32444">MVDGEHPGGAGSAREQPRARPAEAVTRQGIALALDVGGTKIAAAEVDVRGRLRDGARVSTPATGVWEACAALLREVGAGRPVTAVGISCAGPVDAGTRLVAPVNIPEWSVGFPLVAHVAALLPGARVALEMDGAATALAEHRLGAGAGVANLLAVVVSTGIGGGLVVGGELLTGRTGNAGHIGHTIVHGAADPCTCGGHGCLETVASGPSSVRWARAHGWQGTTGVELARDAAAGDGPARDALVRAGRALGEAFASVAALADLDLVVVGGGFAQAGPPLWDAMTTTVTEHAQLSFVRDLRVVPAALGGDASLAGAALLTRETPEPPDP</sequence>
<dbReference type="Gene3D" id="3.30.420.40">
    <property type="match status" value="2"/>
</dbReference>
<accession>A0A6P2CGE0</accession>
<dbReference type="PANTHER" id="PTHR18964:SF169">
    <property type="entry name" value="N-ACETYLMANNOSAMINE KINASE"/>
    <property type="match status" value="1"/>
</dbReference>
<organism evidence="3 4">
    <name type="scientific">Rhodococcus rhodnii</name>
    <dbReference type="NCBI Taxonomy" id="38312"/>
    <lineage>
        <taxon>Bacteria</taxon>
        <taxon>Bacillati</taxon>
        <taxon>Actinomycetota</taxon>
        <taxon>Actinomycetes</taxon>
        <taxon>Mycobacteriales</taxon>
        <taxon>Nocardiaceae</taxon>
        <taxon>Rhodococcus</taxon>
    </lineage>
</organism>
<comment type="caution">
    <text evidence="3">The sequence shown here is derived from an EMBL/GenBank/DDBJ whole genome shotgun (WGS) entry which is preliminary data.</text>
</comment>
<dbReference type="PANTHER" id="PTHR18964">
    <property type="entry name" value="ROK (REPRESSOR, ORF, KINASE) FAMILY"/>
    <property type="match status" value="1"/>
</dbReference>
<dbReference type="Proteomes" id="UP000471120">
    <property type="component" value="Unassembled WGS sequence"/>
</dbReference>
<reference evidence="3 4" key="1">
    <citation type="submission" date="2018-07" db="EMBL/GenBank/DDBJ databases">
        <title>Genome sequence of Rhodococcus rhodnii ATCC 35071 from Rhodnius prolixus.</title>
        <authorList>
            <person name="Patel V."/>
            <person name="Vogel K.J."/>
        </authorList>
    </citation>
    <scope>NUCLEOTIDE SEQUENCE [LARGE SCALE GENOMIC DNA]</scope>
    <source>
        <strain evidence="3 4">ATCC 35071</strain>
    </source>
</reference>
<evidence type="ECO:0000313" key="3">
    <source>
        <dbReference type="EMBL" id="TXG90008.1"/>
    </source>
</evidence>
<feature type="region of interest" description="Disordered" evidence="2">
    <location>
        <begin position="1"/>
        <end position="22"/>
    </location>
</feature>
<dbReference type="InterPro" id="IPR043129">
    <property type="entry name" value="ATPase_NBD"/>
</dbReference>
<dbReference type="SUPFAM" id="SSF53067">
    <property type="entry name" value="Actin-like ATPase domain"/>
    <property type="match status" value="1"/>
</dbReference>
<proteinExistence type="inferred from homology"/>
<name>A0A6P2CGE0_9NOCA</name>
<protein>
    <submittedName>
        <fullName evidence="3">ROK family protein</fullName>
    </submittedName>
</protein>
<dbReference type="InterPro" id="IPR049874">
    <property type="entry name" value="ROK_cs"/>
</dbReference>
<evidence type="ECO:0000256" key="1">
    <source>
        <dbReference type="ARBA" id="ARBA00006479"/>
    </source>
</evidence>
<evidence type="ECO:0000313" key="4">
    <source>
        <dbReference type="Proteomes" id="UP000471120"/>
    </source>
</evidence>
<gene>
    <name evidence="3" type="ORF">DW322_07005</name>
</gene>
<comment type="similarity">
    <text evidence="1">Belongs to the ROK (NagC/XylR) family.</text>
</comment>
<evidence type="ECO:0000256" key="2">
    <source>
        <dbReference type="SAM" id="MobiDB-lite"/>
    </source>
</evidence>
<dbReference type="Pfam" id="PF00480">
    <property type="entry name" value="ROK"/>
    <property type="match status" value="1"/>
</dbReference>